<feature type="compositionally biased region" description="Basic and acidic residues" evidence="1">
    <location>
        <begin position="611"/>
        <end position="621"/>
    </location>
</feature>
<organism evidence="3 4">
    <name type="scientific">Ooceraea biroi</name>
    <name type="common">Clonal raider ant</name>
    <name type="synonym">Cerapachys biroi</name>
    <dbReference type="NCBI Taxonomy" id="2015173"/>
    <lineage>
        <taxon>Eukaryota</taxon>
        <taxon>Metazoa</taxon>
        <taxon>Ecdysozoa</taxon>
        <taxon>Arthropoda</taxon>
        <taxon>Hexapoda</taxon>
        <taxon>Insecta</taxon>
        <taxon>Pterygota</taxon>
        <taxon>Neoptera</taxon>
        <taxon>Endopterygota</taxon>
        <taxon>Hymenoptera</taxon>
        <taxon>Apocrita</taxon>
        <taxon>Aculeata</taxon>
        <taxon>Formicoidea</taxon>
        <taxon>Formicidae</taxon>
        <taxon>Dorylinae</taxon>
        <taxon>Ooceraea</taxon>
    </lineage>
</organism>
<feature type="domain" description="Endonuclease/exonuclease/phosphatase" evidence="2">
    <location>
        <begin position="5"/>
        <end position="220"/>
    </location>
</feature>
<dbReference type="Proteomes" id="UP000053097">
    <property type="component" value="Unassembled WGS sequence"/>
</dbReference>
<dbReference type="STRING" id="2015173.A0A026VZM6"/>
<evidence type="ECO:0000256" key="1">
    <source>
        <dbReference type="SAM" id="MobiDB-lite"/>
    </source>
</evidence>
<proteinExistence type="predicted"/>
<sequence>MEKWDVITLMETWIEEKEWSWLRERLPKGYVWEMQAARKEYKKERARGRMVMGVRKEIAVEERDRERGEEMEGIMVRKVVIGGESWRIIGVYVREDLENKLEKLKEWMKGAGGGGKTIIGGDFNARTGKRGGRIWEDGEGGGGNRRSKDEKMNKEGKELVEYISERGCMIVNGGIEGDEKGEWTYTGGRGESVIDYILVNEEGWNRIRSFEVGENVDSDHQPITVRIEGGEKRRRKRGGGERGIGKGIWTERARERYKGNLGEVRMGEGKIEEEIEEINRRIKGVMVREEKEGGEKRGKGWWDRECREVKKKVRREMRKWRRDKANKERYKKEQKLCERKRKEENEKWERWVREKSREGKIWEVIKRERRKRKGRNEEIEMKEWDEYFREILGGVEKRVIRGKKGREGREREPEITKEEIRKVVRNLKNNKAMGGDEIPNEAWKYGGTEMEEWIREICNRVWKGEGWPEEWKEGIVEIGRRERWQKIKELKYNVWYKYIKGEGIPRYMKKGWGENRWKRVARWWLGNDVREGQYWREEEEKRCRLCGREEETWEHVWEGCRRWEKGSEKSWQEEVRRILGEEGEGEEWMREIERERGVGNEGNVGMEGGEEERGERERDTE</sequence>
<keyword evidence="4" id="KW-1185">Reference proteome</keyword>
<dbReference type="InterPro" id="IPR005135">
    <property type="entry name" value="Endo/exonuclease/phosphatase"/>
</dbReference>
<dbReference type="OrthoDB" id="7548126at2759"/>
<reference evidence="3 4" key="1">
    <citation type="journal article" date="2014" name="Curr. Biol.">
        <title>The genome of the clonal raider ant Cerapachys biroi.</title>
        <authorList>
            <person name="Oxley P.R."/>
            <person name="Ji L."/>
            <person name="Fetter-Pruneda I."/>
            <person name="McKenzie S.K."/>
            <person name="Li C."/>
            <person name="Hu H."/>
            <person name="Zhang G."/>
            <person name="Kronauer D.J."/>
        </authorList>
    </citation>
    <scope>NUCLEOTIDE SEQUENCE [LARGE SCALE GENOMIC DNA]</scope>
</reference>
<dbReference type="SUPFAM" id="SSF56219">
    <property type="entry name" value="DNase I-like"/>
    <property type="match status" value="1"/>
</dbReference>
<dbReference type="Pfam" id="PF03372">
    <property type="entry name" value="Exo_endo_phos"/>
    <property type="match status" value="1"/>
</dbReference>
<accession>A0A026VZM6</accession>
<dbReference type="OMA" id="EWIREIC"/>
<dbReference type="EMBL" id="KK107529">
    <property type="protein sequence ID" value="EZA49253.1"/>
    <property type="molecule type" value="Genomic_DNA"/>
</dbReference>
<evidence type="ECO:0000313" key="4">
    <source>
        <dbReference type="Proteomes" id="UP000053097"/>
    </source>
</evidence>
<protein>
    <recommendedName>
        <fullName evidence="2">Endonuclease/exonuclease/phosphatase domain-containing protein</fullName>
    </recommendedName>
</protein>
<feature type="region of interest" description="Disordered" evidence="1">
    <location>
        <begin position="130"/>
        <end position="153"/>
    </location>
</feature>
<evidence type="ECO:0000259" key="2">
    <source>
        <dbReference type="Pfam" id="PF03372"/>
    </source>
</evidence>
<name>A0A026VZM6_OOCBI</name>
<evidence type="ECO:0000313" key="3">
    <source>
        <dbReference type="EMBL" id="EZA49253.1"/>
    </source>
</evidence>
<dbReference type="GO" id="GO:0003824">
    <property type="term" value="F:catalytic activity"/>
    <property type="evidence" value="ECO:0007669"/>
    <property type="project" value="InterPro"/>
</dbReference>
<dbReference type="Gene3D" id="3.60.10.10">
    <property type="entry name" value="Endonuclease/exonuclease/phosphatase"/>
    <property type="match status" value="1"/>
</dbReference>
<gene>
    <name evidence="3" type="ORF">X777_12462</name>
</gene>
<feature type="region of interest" description="Disordered" evidence="1">
    <location>
        <begin position="588"/>
        <end position="621"/>
    </location>
</feature>
<feature type="compositionally biased region" description="Basic and acidic residues" evidence="1">
    <location>
        <begin position="588"/>
        <end position="598"/>
    </location>
</feature>
<dbReference type="AlphaFoldDB" id="A0A026VZM6"/>
<dbReference type="InterPro" id="IPR036691">
    <property type="entry name" value="Endo/exonu/phosph_ase_sf"/>
</dbReference>